<sequence length="317" mass="37070">MKDFLTSCPSTYIYKSATVIIIFTYTILMDRDMPCTCKPQDDDCNFYMGVPFLIVFVLILRVDRNFQRVWRYTCTPSCTDGERSSCSTWCCNSFLWISLRQIIKTALVALLWVVSVLIDGDWWVCCRNDRSVQQAQLACKDIISTQEKAIISELKYESWRFGFLTLLGILCVCAIMSSFGWRKCCGYICSCCNRDVIYDELILEEEENIMPEILRKKAKRKLRERLFDNRGKIKLNECFNVGGQLIEERQQQRRQREGQHRPLGQQNEDVEKQETSAAEDEMKRDKDVGGCLVQIEECERRDDESKRLIPDDRNPNI</sequence>
<accession>A0AAV1QAQ9</accession>
<evidence type="ECO:0000256" key="1">
    <source>
        <dbReference type="SAM" id="MobiDB-lite"/>
    </source>
</evidence>
<feature type="compositionally biased region" description="Basic and acidic residues" evidence="1">
    <location>
        <begin position="250"/>
        <end position="260"/>
    </location>
</feature>
<evidence type="ECO:0000313" key="4">
    <source>
        <dbReference type="Proteomes" id="UP001314229"/>
    </source>
</evidence>
<feature type="transmembrane region" description="Helical" evidence="2">
    <location>
        <begin position="12"/>
        <end position="29"/>
    </location>
</feature>
<keyword evidence="2" id="KW-0472">Membrane</keyword>
<keyword evidence="2" id="KW-0812">Transmembrane</keyword>
<feature type="transmembrane region" description="Helical" evidence="2">
    <location>
        <begin position="161"/>
        <end position="181"/>
    </location>
</feature>
<feature type="compositionally biased region" description="Basic and acidic residues" evidence="1">
    <location>
        <begin position="269"/>
        <end position="288"/>
    </location>
</feature>
<feature type="region of interest" description="Disordered" evidence="1">
    <location>
        <begin position="250"/>
        <end position="288"/>
    </location>
</feature>
<name>A0AAV1QAQ9_SCOSC</name>
<proteinExistence type="predicted"/>
<evidence type="ECO:0000256" key="2">
    <source>
        <dbReference type="SAM" id="Phobius"/>
    </source>
</evidence>
<reference evidence="3 4" key="1">
    <citation type="submission" date="2024-01" db="EMBL/GenBank/DDBJ databases">
        <authorList>
            <person name="Alioto T."/>
            <person name="Alioto T."/>
            <person name="Gomez Garrido J."/>
        </authorList>
    </citation>
    <scope>NUCLEOTIDE SEQUENCE [LARGE SCALE GENOMIC DNA]</scope>
</reference>
<keyword evidence="2" id="KW-1133">Transmembrane helix</keyword>
<comment type="caution">
    <text evidence="3">The sequence shown here is derived from an EMBL/GenBank/DDBJ whole genome shotgun (WGS) entry which is preliminary data.</text>
</comment>
<dbReference type="Proteomes" id="UP001314229">
    <property type="component" value="Unassembled WGS sequence"/>
</dbReference>
<protein>
    <submittedName>
        <fullName evidence="3">Uncharacterized protein LOC113744745</fullName>
    </submittedName>
</protein>
<evidence type="ECO:0000313" key="3">
    <source>
        <dbReference type="EMBL" id="CAK6980119.1"/>
    </source>
</evidence>
<dbReference type="EMBL" id="CAWUFR010000645">
    <property type="protein sequence ID" value="CAK6980119.1"/>
    <property type="molecule type" value="Genomic_DNA"/>
</dbReference>
<keyword evidence="4" id="KW-1185">Reference proteome</keyword>
<gene>
    <name evidence="3" type="ORF">FSCOSCO3_A010678</name>
</gene>
<organism evidence="3 4">
    <name type="scientific">Scomber scombrus</name>
    <name type="common">Atlantic mackerel</name>
    <name type="synonym">Scomber vernalis</name>
    <dbReference type="NCBI Taxonomy" id="13677"/>
    <lineage>
        <taxon>Eukaryota</taxon>
        <taxon>Metazoa</taxon>
        <taxon>Chordata</taxon>
        <taxon>Craniata</taxon>
        <taxon>Vertebrata</taxon>
        <taxon>Euteleostomi</taxon>
        <taxon>Actinopterygii</taxon>
        <taxon>Neopterygii</taxon>
        <taxon>Teleostei</taxon>
        <taxon>Neoteleostei</taxon>
        <taxon>Acanthomorphata</taxon>
        <taxon>Pelagiaria</taxon>
        <taxon>Scombriformes</taxon>
        <taxon>Scombridae</taxon>
        <taxon>Scomber</taxon>
    </lineage>
</organism>
<feature type="transmembrane region" description="Helical" evidence="2">
    <location>
        <begin position="45"/>
        <end position="62"/>
    </location>
</feature>
<dbReference type="AlphaFoldDB" id="A0AAV1QAQ9"/>